<evidence type="ECO:0000256" key="1">
    <source>
        <dbReference type="ARBA" id="ARBA00007447"/>
    </source>
</evidence>
<evidence type="ECO:0000256" key="2">
    <source>
        <dbReference type="ARBA" id="ARBA00022729"/>
    </source>
</evidence>
<dbReference type="eggNOG" id="KOG1339">
    <property type="taxonomic scope" value="Eukaryota"/>
</dbReference>
<evidence type="ECO:0000259" key="5">
    <source>
        <dbReference type="PROSITE" id="PS51767"/>
    </source>
</evidence>
<dbReference type="CDD" id="cd05489">
    <property type="entry name" value="xylanase_inhibitor_I_like"/>
    <property type="match status" value="1"/>
</dbReference>
<accession>W9QL21</accession>
<keyword evidence="3" id="KW-1015">Disulfide bond</keyword>
<evidence type="ECO:0000256" key="4">
    <source>
        <dbReference type="SAM" id="SignalP"/>
    </source>
</evidence>
<reference evidence="7" key="1">
    <citation type="submission" date="2013-01" db="EMBL/GenBank/DDBJ databases">
        <title>Draft Genome Sequence of a Mulberry Tree, Morus notabilis C.K. Schneid.</title>
        <authorList>
            <person name="He N."/>
            <person name="Zhao S."/>
        </authorList>
    </citation>
    <scope>NUCLEOTIDE SEQUENCE</scope>
</reference>
<dbReference type="InterPro" id="IPR033868">
    <property type="entry name" value="Xylanase_inhibitor_I-like"/>
</dbReference>
<dbReference type="FunFam" id="2.40.70.10:FF:000045">
    <property type="entry name" value="Basic 7S globulin"/>
    <property type="match status" value="1"/>
</dbReference>
<evidence type="ECO:0000313" key="6">
    <source>
        <dbReference type="EMBL" id="EXB23278.1"/>
    </source>
</evidence>
<dbReference type="GO" id="GO:0004190">
    <property type="term" value="F:aspartic-type endopeptidase activity"/>
    <property type="evidence" value="ECO:0007669"/>
    <property type="project" value="InterPro"/>
</dbReference>
<feature type="chain" id="PRO_5004930744" evidence="4">
    <location>
        <begin position="25"/>
        <end position="431"/>
    </location>
</feature>
<dbReference type="EMBL" id="KE343318">
    <property type="protein sequence ID" value="EXB23278.1"/>
    <property type="molecule type" value="Genomic_DNA"/>
</dbReference>
<keyword evidence="7" id="KW-1185">Reference proteome</keyword>
<sequence>MASFFLHHCPFLLFLLIFFSLCFSVSPSQSAQTGPIFRPNSLALPVRKDPATGLHVANVSKRTPPLQVPLTIDLNGRFLWANCEGGSYLSSTYNAPLCHSTQCSQAVGPNHYCRTCSSRARPGCHNGTCGVTVTNPVTGRSAIGELAQDSLSVRSAQGPRQGQGPIARVRQFLFVCAPSALLQPGLPRKAQGVVGLGHSHVSLPSQLASHFGFQQKFATCLPRGNGNGAVFFGEGPYFFPPGIDVTRKLIYTPLTISQDGEYAINLSGIKINNHPVGTPVSRAIITTTNPYTFLDHSLFVALTNVFANQLKIPRVQPVAPFGACFDAKGIASTRIGPAVPPVDLSLHDQSTRWRILGANSMIEARPGVMCLAFVDGGARPHGSSMVIGAYQLEDNLVQFDLVKSMLGFSSSLLFRRTSCSNFNFTSSTTSP</sequence>
<feature type="signal peptide" evidence="4">
    <location>
        <begin position="1"/>
        <end position="24"/>
    </location>
</feature>
<dbReference type="InterPro" id="IPR033121">
    <property type="entry name" value="PEPTIDASE_A1"/>
</dbReference>
<keyword evidence="2 4" id="KW-0732">Signal</keyword>
<dbReference type="InterPro" id="IPR021109">
    <property type="entry name" value="Peptidase_aspartic_dom_sf"/>
</dbReference>
<proteinExistence type="inferred from homology"/>
<comment type="similarity">
    <text evidence="1">Belongs to the peptidase A1 family.</text>
</comment>
<dbReference type="AlphaFoldDB" id="W9QL21"/>
<dbReference type="Pfam" id="PF14541">
    <property type="entry name" value="TAXi_C"/>
    <property type="match status" value="1"/>
</dbReference>
<dbReference type="OrthoDB" id="1258937at2759"/>
<dbReference type="Gene3D" id="2.40.70.10">
    <property type="entry name" value="Acid Proteases"/>
    <property type="match status" value="2"/>
</dbReference>
<evidence type="ECO:0000256" key="3">
    <source>
        <dbReference type="ARBA" id="ARBA00023157"/>
    </source>
</evidence>
<dbReference type="SUPFAM" id="SSF50630">
    <property type="entry name" value="Acid proteases"/>
    <property type="match status" value="1"/>
</dbReference>
<feature type="domain" description="Peptidase A1" evidence="5">
    <location>
        <begin position="55"/>
        <end position="409"/>
    </location>
</feature>
<organism evidence="6 7">
    <name type="scientific">Morus notabilis</name>
    <dbReference type="NCBI Taxonomy" id="981085"/>
    <lineage>
        <taxon>Eukaryota</taxon>
        <taxon>Viridiplantae</taxon>
        <taxon>Streptophyta</taxon>
        <taxon>Embryophyta</taxon>
        <taxon>Tracheophyta</taxon>
        <taxon>Spermatophyta</taxon>
        <taxon>Magnoliopsida</taxon>
        <taxon>eudicotyledons</taxon>
        <taxon>Gunneridae</taxon>
        <taxon>Pentapetalae</taxon>
        <taxon>rosids</taxon>
        <taxon>fabids</taxon>
        <taxon>Rosales</taxon>
        <taxon>Moraceae</taxon>
        <taxon>Moreae</taxon>
        <taxon>Morus</taxon>
    </lineage>
</organism>
<gene>
    <name evidence="6" type="ORF">L484_001975</name>
</gene>
<dbReference type="InterPro" id="IPR001461">
    <property type="entry name" value="Aspartic_peptidase_A1"/>
</dbReference>
<evidence type="ECO:0000313" key="7">
    <source>
        <dbReference type="Proteomes" id="UP000030645"/>
    </source>
</evidence>
<protein>
    <submittedName>
        <fullName evidence="6">Basic 7S globulin</fullName>
    </submittedName>
</protein>
<dbReference type="PROSITE" id="PS51767">
    <property type="entry name" value="PEPTIDASE_A1"/>
    <property type="match status" value="1"/>
</dbReference>
<dbReference type="Proteomes" id="UP000030645">
    <property type="component" value="Unassembled WGS sequence"/>
</dbReference>
<dbReference type="PANTHER" id="PTHR47965:SF28">
    <property type="entry name" value="BASIC 7S GLOBULIN"/>
    <property type="match status" value="1"/>
</dbReference>
<dbReference type="STRING" id="981085.W9QL21"/>
<dbReference type="GO" id="GO:0006508">
    <property type="term" value="P:proteolysis"/>
    <property type="evidence" value="ECO:0007669"/>
    <property type="project" value="InterPro"/>
</dbReference>
<dbReference type="InterPro" id="IPR032799">
    <property type="entry name" value="TAXi_C"/>
</dbReference>
<name>W9QL21_9ROSA</name>
<dbReference type="InterPro" id="IPR032861">
    <property type="entry name" value="TAXi_N"/>
</dbReference>
<dbReference type="Pfam" id="PF14543">
    <property type="entry name" value="TAXi_N"/>
    <property type="match status" value="1"/>
</dbReference>
<dbReference type="KEGG" id="mnt:21385556"/>
<dbReference type="PANTHER" id="PTHR47965">
    <property type="entry name" value="ASPARTYL PROTEASE-RELATED"/>
    <property type="match status" value="1"/>
</dbReference>